<organism evidence="1 2">
    <name type="scientific">Smallanthus sonchifolius</name>
    <dbReference type="NCBI Taxonomy" id="185202"/>
    <lineage>
        <taxon>Eukaryota</taxon>
        <taxon>Viridiplantae</taxon>
        <taxon>Streptophyta</taxon>
        <taxon>Embryophyta</taxon>
        <taxon>Tracheophyta</taxon>
        <taxon>Spermatophyta</taxon>
        <taxon>Magnoliopsida</taxon>
        <taxon>eudicotyledons</taxon>
        <taxon>Gunneridae</taxon>
        <taxon>Pentapetalae</taxon>
        <taxon>asterids</taxon>
        <taxon>campanulids</taxon>
        <taxon>Asterales</taxon>
        <taxon>Asteraceae</taxon>
        <taxon>Asteroideae</taxon>
        <taxon>Heliantheae alliance</taxon>
        <taxon>Millerieae</taxon>
        <taxon>Smallanthus</taxon>
    </lineage>
</organism>
<reference evidence="2" key="1">
    <citation type="journal article" date="2022" name="Mol. Ecol. Resour.">
        <title>The genomes of chicory, endive, great burdock and yacon provide insights into Asteraceae palaeo-polyploidization history and plant inulin production.</title>
        <authorList>
            <person name="Fan W."/>
            <person name="Wang S."/>
            <person name="Wang H."/>
            <person name="Wang A."/>
            <person name="Jiang F."/>
            <person name="Liu H."/>
            <person name="Zhao H."/>
            <person name="Xu D."/>
            <person name="Zhang Y."/>
        </authorList>
    </citation>
    <scope>NUCLEOTIDE SEQUENCE [LARGE SCALE GENOMIC DNA]</scope>
    <source>
        <strain evidence="2">cv. Yunnan</strain>
    </source>
</reference>
<keyword evidence="2" id="KW-1185">Reference proteome</keyword>
<dbReference type="Proteomes" id="UP001056120">
    <property type="component" value="Linkage Group LG20"/>
</dbReference>
<protein>
    <submittedName>
        <fullName evidence="1">Uncharacterized protein</fullName>
    </submittedName>
</protein>
<evidence type="ECO:0000313" key="2">
    <source>
        <dbReference type="Proteomes" id="UP001056120"/>
    </source>
</evidence>
<reference evidence="1 2" key="2">
    <citation type="journal article" date="2022" name="Mol. Ecol. Resour.">
        <title>The genomes of chicory, endive, great burdock and yacon provide insights into Asteraceae paleo-polyploidization history and plant inulin production.</title>
        <authorList>
            <person name="Fan W."/>
            <person name="Wang S."/>
            <person name="Wang H."/>
            <person name="Wang A."/>
            <person name="Jiang F."/>
            <person name="Liu H."/>
            <person name="Zhao H."/>
            <person name="Xu D."/>
            <person name="Zhang Y."/>
        </authorList>
    </citation>
    <scope>NUCLEOTIDE SEQUENCE [LARGE SCALE GENOMIC DNA]</scope>
    <source>
        <strain evidence="2">cv. Yunnan</strain>
        <tissue evidence="1">Leaves</tissue>
    </source>
</reference>
<evidence type="ECO:0000313" key="1">
    <source>
        <dbReference type="EMBL" id="KAI3743258.1"/>
    </source>
</evidence>
<sequence>MKISLDDRSVKYPLGIVENLLVKVGNFVFPMDFIILDMEVDDRVPLILGRPYLRTAKAMIDVFDGKLTLRVGDESITFDTMKPVKDVGEHSHSVCMLDAFIGDHQDSDLEREVVETGPNLGKISEWALELEKMLDEPDEDDDEVPDDLLEMMAEFDEIIGKSPSLGMIEESIEDPEDPGERLKATPLVISHIESFTFTCVHAEGIEAESSPKSRPPRKKLRELSEFVDLERVKTPSVGMFRGDNLLGYLNRVIFGLGRFKLWWKDWIDAYDIHLSFDRGRNLMRMWRTGRPRRMKSVSVRIKEKPPDRCVYVLGKCLGCRVCVHYMGFALDSVRKIVKNEVPGFIISSVLNIHSGGIDHHLYEVCKGNPTVCATATEMLYGAHKEERSCTFLDLSSDSIADFFEDEKRLSIREELELKRSIRVKKRAHENPAKVRKKSDLCLIIDSVH</sequence>
<comment type="caution">
    <text evidence="1">The sequence shown here is derived from an EMBL/GenBank/DDBJ whole genome shotgun (WGS) entry which is preliminary data.</text>
</comment>
<gene>
    <name evidence="1" type="ORF">L1987_60964</name>
</gene>
<accession>A0ACB9D9F4</accession>
<name>A0ACB9D9F4_9ASTR</name>
<dbReference type="EMBL" id="CM042037">
    <property type="protein sequence ID" value="KAI3743258.1"/>
    <property type="molecule type" value="Genomic_DNA"/>
</dbReference>
<proteinExistence type="predicted"/>